<evidence type="ECO:0000313" key="2">
    <source>
        <dbReference type="Proteomes" id="UP000026962"/>
    </source>
</evidence>
<organism evidence="1">
    <name type="scientific">Oryza punctata</name>
    <name type="common">Red rice</name>
    <dbReference type="NCBI Taxonomy" id="4537"/>
    <lineage>
        <taxon>Eukaryota</taxon>
        <taxon>Viridiplantae</taxon>
        <taxon>Streptophyta</taxon>
        <taxon>Embryophyta</taxon>
        <taxon>Tracheophyta</taxon>
        <taxon>Spermatophyta</taxon>
        <taxon>Magnoliopsida</taxon>
        <taxon>Liliopsida</taxon>
        <taxon>Poales</taxon>
        <taxon>Poaceae</taxon>
        <taxon>BOP clade</taxon>
        <taxon>Oryzoideae</taxon>
        <taxon>Oryzeae</taxon>
        <taxon>Oryzinae</taxon>
        <taxon>Oryza</taxon>
    </lineage>
</organism>
<reference evidence="1" key="1">
    <citation type="submission" date="2015-04" db="UniProtKB">
        <authorList>
            <consortium name="EnsemblPlants"/>
        </authorList>
    </citation>
    <scope>IDENTIFICATION</scope>
</reference>
<dbReference type="AlphaFoldDB" id="A0A0E0JEW3"/>
<proteinExistence type="predicted"/>
<name>A0A0E0JEW3_ORYPU</name>
<dbReference type="HOGENOM" id="CLU_2376469_0_0_1"/>
<reference evidence="1" key="2">
    <citation type="submission" date="2018-05" db="EMBL/GenBank/DDBJ databases">
        <title>OpunRS2 (Oryza punctata Reference Sequence Version 2).</title>
        <authorList>
            <person name="Zhang J."/>
            <person name="Kudrna D."/>
            <person name="Lee S."/>
            <person name="Talag J."/>
            <person name="Welchert J."/>
            <person name="Wing R.A."/>
        </authorList>
    </citation>
    <scope>NUCLEOTIDE SEQUENCE [LARGE SCALE GENOMIC DNA]</scope>
</reference>
<dbReference type="Proteomes" id="UP000026962">
    <property type="component" value="Chromosome 1"/>
</dbReference>
<accession>A0A0E0JEW3</accession>
<evidence type="ECO:0000313" key="1">
    <source>
        <dbReference type="EnsemblPlants" id="OPUNC01G05030.1"/>
    </source>
</evidence>
<keyword evidence="2" id="KW-1185">Reference proteome</keyword>
<dbReference type="EnsemblPlants" id="OPUNC01G05030.1">
    <property type="protein sequence ID" value="OPUNC01G05030.1"/>
    <property type="gene ID" value="OPUNC01G05030"/>
</dbReference>
<protein>
    <submittedName>
        <fullName evidence="1">Uncharacterized protein</fullName>
    </submittedName>
</protein>
<dbReference type="Gramene" id="OPUNC01G05030.1">
    <property type="protein sequence ID" value="OPUNC01G05030.1"/>
    <property type="gene ID" value="OPUNC01G05030"/>
</dbReference>
<sequence>MAHEAPSWHEEVAVVSDATATYPQWLASINPSLTQTSISETGTSLERDHAGRLWRRCQVGHSRQETHAYVAIGGDSAVRRCVLDELAERTISWSE</sequence>